<evidence type="ECO:0008006" key="3">
    <source>
        <dbReference type="Google" id="ProtNLM"/>
    </source>
</evidence>
<organism evidence="1 2">
    <name type="scientific">Zhouia amylolytica</name>
    <dbReference type="NCBI Taxonomy" id="376730"/>
    <lineage>
        <taxon>Bacteria</taxon>
        <taxon>Pseudomonadati</taxon>
        <taxon>Bacteroidota</taxon>
        <taxon>Flavobacteriia</taxon>
        <taxon>Flavobacteriales</taxon>
        <taxon>Flavobacteriaceae</taxon>
        <taxon>Zhouia</taxon>
    </lineage>
</organism>
<dbReference type="AlphaFoldDB" id="A0A1I6SNR1"/>
<accession>A0A1I6SNR1</accession>
<gene>
    <name evidence="1" type="ORF">SAMN04487906_1717</name>
</gene>
<name>A0A1I6SNR1_9FLAO</name>
<dbReference type="OrthoDB" id="1144071at2"/>
<evidence type="ECO:0000313" key="2">
    <source>
        <dbReference type="Proteomes" id="UP000183209"/>
    </source>
</evidence>
<sequence>MQGIRNYFTGLLLFVFTMSAMGQKKVEKVFPSSGISSMEIQGLNAYKIIVFAKKTDHVRIQAQMNGEYRNELYVVANVEEHTLNVKAEFSPSFDMPDDKLSAHKVISVRIIVEVPEYLEVLVLGADTEVDVSGKYNQVKTKTRSGTTRFYDVEGDLDAYSFQGDIRYKSSGGNIKASSKFGKVINRGVSSGNSLISLKTVHGNIYISQNE</sequence>
<dbReference type="EMBL" id="FPAG01000004">
    <property type="protein sequence ID" value="SFS78581.1"/>
    <property type="molecule type" value="Genomic_DNA"/>
</dbReference>
<evidence type="ECO:0000313" key="1">
    <source>
        <dbReference type="EMBL" id="SFS78581.1"/>
    </source>
</evidence>
<dbReference type="Proteomes" id="UP000183209">
    <property type="component" value="Unassembled WGS sequence"/>
</dbReference>
<reference evidence="1 2" key="1">
    <citation type="submission" date="2016-10" db="EMBL/GenBank/DDBJ databases">
        <authorList>
            <person name="de Groot N.N."/>
        </authorList>
    </citation>
    <scope>NUCLEOTIDE SEQUENCE [LARGE SCALE GENOMIC DNA]</scope>
    <source>
        <strain evidence="1 2">CGMCC 1.6114</strain>
    </source>
</reference>
<protein>
    <recommendedName>
        <fullName evidence="3">Adhesin</fullName>
    </recommendedName>
</protein>
<dbReference type="RefSeq" id="WP_038267159.1">
    <property type="nucleotide sequence ID" value="NZ_FPAG01000004.1"/>
</dbReference>
<proteinExistence type="predicted"/>